<sequence length="502" mass="56263">MFLKDSGPWYDSSDPPNVFQHRLKNDRPTSWAFGITTHREPEYTVKLIIGGILCPHTPIPYRLNASSVKVWPIRHDNCVFLTVFTSPARFRRFIRSSIGPIPPRAMNSRTTALLVLFSLFCLAGAQVPVPRCTDCDGLGVCQTNGKCRCYTAYLSPTLNGTLQTNSCRWNVLHESGTGVKTLRGISASISFILFLLISWRLFLDFYESSDEHVGNVGLRRVVKFSLFIDALICFRETSHTDIRQMLTCAVMFILSATDWWGNFNVIPWSAYDAIYNFIDWLYVLLFVGILLHWAELYQKTMKSIRTRDMMKKVNSNYNGEITVEQVMSNLTFLQRFKIPFIAIAGVTFLIWIARIVGSRTITDARSWTAFYPFVVLFYVVVWIGFGIGFGVYGYKLMRVMPAAMATKIRAIVNCVAIVLLTALVSGLSNSIFGRNSVTFLIRLIVSFVILEIYMPISKIRLWFSTGLLTSTSTSGGSSSQSGSGEASAAVSIQIGDQPPGTA</sequence>
<evidence type="ECO:0008006" key="5">
    <source>
        <dbReference type="Google" id="ProtNLM"/>
    </source>
</evidence>
<evidence type="ECO:0000313" key="4">
    <source>
        <dbReference type="Proteomes" id="UP000241769"/>
    </source>
</evidence>
<dbReference type="AlphaFoldDB" id="A0A2P6NIJ0"/>
<feature type="transmembrane region" description="Helical" evidence="2">
    <location>
        <begin position="439"/>
        <end position="456"/>
    </location>
</feature>
<feature type="transmembrane region" description="Helical" evidence="2">
    <location>
        <begin position="111"/>
        <end position="129"/>
    </location>
</feature>
<feature type="region of interest" description="Disordered" evidence="1">
    <location>
        <begin position="474"/>
        <end position="502"/>
    </location>
</feature>
<gene>
    <name evidence="3" type="ORF">PROFUN_08976</name>
</gene>
<protein>
    <recommendedName>
        <fullName evidence="5">Transmembrane protein</fullName>
    </recommendedName>
</protein>
<comment type="caution">
    <text evidence="3">The sequence shown here is derived from an EMBL/GenBank/DDBJ whole genome shotgun (WGS) entry which is preliminary data.</text>
</comment>
<keyword evidence="2" id="KW-0812">Transmembrane</keyword>
<organism evidence="3 4">
    <name type="scientific">Planoprotostelium fungivorum</name>
    <dbReference type="NCBI Taxonomy" id="1890364"/>
    <lineage>
        <taxon>Eukaryota</taxon>
        <taxon>Amoebozoa</taxon>
        <taxon>Evosea</taxon>
        <taxon>Variosea</taxon>
        <taxon>Cavosteliida</taxon>
        <taxon>Cavosteliaceae</taxon>
        <taxon>Planoprotostelium</taxon>
    </lineage>
</organism>
<feature type="compositionally biased region" description="Low complexity" evidence="1">
    <location>
        <begin position="474"/>
        <end position="484"/>
    </location>
</feature>
<evidence type="ECO:0000256" key="1">
    <source>
        <dbReference type="SAM" id="MobiDB-lite"/>
    </source>
</evidence>
<feature type="transmembrane region" description="Helical" evidence="2">
    <location>
        <begin position="406"/>
        <end position="427"/>
    </location>
</feature>
<feature type="transmembrane region" description="Helical" evidence="2">
    <location>
        <begin position="338"/>
        <end position="357"/>
    </location>
</feature>
<evidence type="ECO:0000256" key="2">
    <source>
        <dbReference type="SAM" id="Phobius"/>
    </source>
</evidence>
<reference evidence="3 4" key="1">
    <citation type="journal article" date="2018" name="Genome Biol. Evol.">
        <title>Multiple Roots of Fruiting Body Formation in Amoebozoa.</title>
        <authorList>
            <person name="Hillmann F."/>
            <person name="Forbes G."/>
            <person name="Novohradska S."/>
            <person name="Ferling I."/>
            <person name="Riege K."/>
            <person name="Groth M."/>
            <person name="Westermann M."/>
            <person name="Marz M."/>
            <person name="Spaller T."/>
            <person name="Winckler T."/>
            <person name="Schaap P."/>
            <person name="Glockner G."/>
        </authorList>
    </citation>
    <scope>NUCLEOTIDE SEQUENCE [LARGE SCALE GENOMIC DNA]</scope>
    <source>
        <strain evidence="3 4">Jena</strain>
    </source>
</reference>
<keyword evidence="2" id="KW-0472">Membrane</keyword>
<feature type="transmembrane region" description="Helical" evidence="2">
    <location>
        <begin position="185"/>
        <end position="203"/>
    </location>
</feature>
<dbReference type="Proteomes" id="UP000241769">
    <property type="component" value="Unassembled WGS sequence"/>
</dbReference>
<proteinExistence type="predicted"/>
<accession>A0A2P6NIJ0</accession>
<feature type="transmembrane region" description="Helical" evidence="2">
    <location>
        <begin position="369"/>
        <end position="394"/>
    </location>
</feature>
<evidence type="ECO:0000313" key="3">
    <source>
        <dbReference type="EMBL" id="PRP83778.1"/>
    </source>
</evidence>
<name>A0A2P6NIJ0_9EUKA</name>
<keyword evidence="4" id="KW-1185">Reference proteome</keyword>
<keyword evidence="2" id="KW-1133">Transmembrane helix</keyword>
<dbReference type="EMBL" id="MDYQ01000076">
    <property type="protein sequence ID" value="PRP83778.1"/>
    <property type="molecule type" value="Genomic_DNA"/>
</dbReference>
<feature type="transmembrane region" description="Helical" evidence="2">
    <location>
        <begin position="273"/>
        <end position="294"/>
    </location>
</feature>
<feature type="transmembrane region" description="Helical" evidence="2">
    <location>
        <begin position="245"/>
        <end position="261"/>
    </location>
</feature>
<dbReference type="InParanoid" id="A0A2P6NIJ0"/>